<proteinExistence type="predicted"/>
<sequence length="64" mass="6523">MALYSGMVHTGIGVNLAIARNRPSGRYASTVGLAPGVATAAGGCFFSWAAPYLTTDQVSATKCD</sequence>
<accession>A0A1Y5PI32</accession>
<evidence type="ECO:0000313" key="1">
    <source>
        <dbReference type="EMBL" id="SBS78314.1"/>
    </source>
</evidence>
<name>A0A1Y5PI32_9MYCO</name>
<dbReference type="EMBL" id="FLQS01000051">
    <property type="protein sequence ID" value="SBS78314.1"/>
    <property type="molecule type" value="Genomic_DNA"/>
</dbReference>
<reference evidence="1" key="1">
    <citation type="submission" date="2016-03" db="EMBL/GenBank/DDBJ databases">
        <authorList>
            <person name="Ploux O."/>
        </authorList>
    </citation>
    <scope>NUCLEOTIDE SEQUENCE</scope>
    <source>
        <strain evidence="1">UC10</strain>
    </source>
</reference>
<gene>
    <name evidence="1" type="ORF">MHPYR_550003</name>
</gene>
<organism evidence="1">
    <name type="scientific">uncultured Mycobacterium sp</name>
    <dbReference type="NCBI Taxonomy" id="171292"/>
    <lineage>
        <taxon>Bacteria</taxon>
        <taxon>Bacillati</taxon>
        <taxon>Actinomycetota</taxon>
        <taxon>Actinomycetes</taxon>
        <taxon>Mycobacteriales</taxon>
        <taxon>Mycobacteriaceae</taxon>
        <taxon>Mycobacterium</taxon>
        <taxon>environmental samples</taxon>
    </lineage>
</organism>
<dbReference type="AlphaFoldDB" id="A0A1Y5PI32"/>
<protein>
    <submittedName>
        <fullName evidence="1">Uncharacterized protein</fullName>
    </submittedName>
</protein>